<organism evidence="2 3">
    <name type="scientific">Paenibacillus aurantiacus</name>
    <dbReference type="NCBI Taxonomy" id="1936118"/>
    <lineage>
        <taxon>Bacteria</taxon>
        <taxon>Bacillati</taxon>
        <taxon>Bacillota</taxon>
        <taxon>Bacilli</taxon>
        <taxon>Bacillales</taxon>
        <taxon>Paenibacillaceae</taxon>
        <taxon>Paenibacillus</taxon>
    </lineage>
</organism>
<dbReference type="InterPro" id="IPR029063">
    <property type="entry name" value="SAM-dependent_MTases_sf"/>
</dbReference>
<dbReference type="PANTHER" id="PTHR43591:SF24">
    <property type="entry name" value="2-METHOXY-6-POLYPRENYL-1,4-BENZOQUINOL METHYLASE, MITOCHONDRIAL"/>
    <property type="match status" value="1"/>
</dbReference>
<dbReference type="GO" id="GO:0032259">
    <property type="term" value="P:methylation"/>
    <property type="evidence" value="ECO:0007669"/>
    <property type="project" value="UniProtKB-KW"/>
</dbReference>
<dbReference type="Gene3D" id="3.40.50.150">
    <property type="entry name" value="Vaccinia Virus protein VP39"/>
    <property type="match status" value="1"/>
</dbReference>
<evidence type="ECO:0000259" key="1">
    <source>
        <dbReference type="Pfam" id="PF08241"/>
    </source>
</evidence>
<accession>A0ABV5KUL8</accession>
<dbReference type="CDD" id="cd02440">
    <property type="entry name" value="AdoMet_MTases"/>
    <property type="match status" value="1"/>
</dbReference>
<dbReference type="PANTHER" id="PTHR43591">
    <property type="entry name" value="METHYLTRANSFERASE"/>
    <property type="match status" value="1"/>
</dbReference>
<dbReference type="EMBL" id="JBHMDO010000034">
    <property type="protein sequence ID" value="MFB9328575.1"/>
    <property type="molecule type" value="Genomic_DNA"/>
</dbReference>
<dbReference type="RefSeq" id="WP_377498017.1">
    <property type="nucleotide sequence ID" value="NZ_JBHMDO010000034.1"/>
</dbReference>
<dbReference type="GO" id="GO:0008168">
    <property type="term" value="F:methyltransferase activity"/>
    <property type="evidence" value="ECO:0007669"/>
    <property type="project" value="UniProtKB-KW"/>
</dbReference>
<keyword evidence="3" id="KW-1185">Reference proteome</keyword>
<name>A0ABV5KUL8_9BACL</name>
<sequence>MSKQYENAGNYNARVYLHAVFGTNPQPWPHWVWEQIPPLREANILELGAGNGMLWQANAHRIPEAWTITLSDFSPGMLQSARASLAAMEDRFNWTIIDAVSIPFPDASFDVLIGNHMLYHVSDLDRALAEFKRVLKPGGLLVASTIGSGNMREMVELARAFDANSHYPEVAYGIHSRFSLDHGADLLRDHFEHVDRRMYPNSLVVTDPDAILRYLLSCNGLLNGITALAPEDSERFSAFVRDINEHNPLTITTSTGLFLARNTIK</sequence>
<dbReference type="Pfam" id="PF08241">
    <property type="entry name" value="Methyltransf_11"/>
    <property type="match status" value="1"/>
</dbReference>
<dbReference type="Proteomes" id="UP001589747">
    <property type="component" value="Unassembled WGS sequence"/>
</dbReference>
<dbReference type="InterPro" id="IPR013216">
    <property type="entry name" value="Methyltransf_11"/>
</dbReference>
<protein>
    <submittedName>
        <fullName evidence="2">Class I SAM-dependent methyltransferase</fullName>
        <ecNumber evidence="2">2.1.1.-</ecNumber>
    </submittedName>
</protein>
<reference evidence="2 3" key="1">
    <citation type="submission" date="2024-09" db="EMBL/GenBank/DDBJ databases">
        <authorList>
            <person name="Sun Q."/>
            <person name="Mori K."/>
        </authorList>
    </citation>
    <scope>NUCLEOTIDE SEQUENCE [LARGE SCALE GENOMIC DNA]</scope>
    <source>
        <strain evidence="2 3">TISTR 2452</strain>
    </source>
</reference>
<evidence type="ECO:0000313" key="2">
    <source>
        <dbReference type="EMBL" id="MFB9328575.1"/>
    </source>
</evidence>
<keyword evidence="2" id="KW-0489">Methyltransferase</keyword>
<feature type="domain" description="Methyltransferase type 11" evidence="1">
    <location>
        <begin position="45"/>
        <end position="142"/>
    </location>
</feature>
<gene>
    <name evidence="2" type="ORF">ACFFSY_21790</name>
</gene>
<proteinExistence type="predicted"/>
<evidence type="ECO:0000313" key="3">
    <source>
        <dbReference type="Proteomes" id="UP001589747"/>
    </source>
</evidence>
<dbReference type="SUPFAM" id="SSF53335">
    <property type="entry name" value="S-adenosyl-L-methionine-dependent methyltransferases"/>
    <property type="match status" value="1"/>
</dbReference>
<keyword evidence="2" id="KW-0808">Transferase</keyword>
<comment type="caution">
    <text evidence="2">The sequence shown here is derived from an EMBL/GenBank/DDBJ whole genome shotgun (WGS) entry which is preliminary data.</text>
</comment>
<dbReference type="EC" id="2.1.1.-" evidence="2"/>